<protein>
    <submittedName>
        <fullName evidence="1">Uncharacterized protein</fullName>
    </submittedName>
</protein>
<dbReference type="Proteomes" id="UP001285441">
    <property type="component" value="Unassembled WGS sequence"/>
</dbReference>
<reference evidence="1" key="1">
    <citation type="journal article" date="2023" name="Mol. Phylogenet. Evol.">
        <title>Genome-scale phylogeny and comparative genomics of the fungal order Sordariales.</title>
        <authorList>
            <person name="Hensen N."/>
            <person name="Bonometti L."/>
            <person name="Westerberg I."/>
            <person name="Brannstrom I.O."/>
            <person name="Guillou S."/>
            <person name="Cros-Aarteil S."/>
            <person name="Calhoun S."/>
            <person name="Haridas S."/>
            <person name="Kuo A."/>
            <person name="Mondo S."/>
            <person name="Pangilinan J."/>
            <person name="Riley R."/>
            <person name="LaButti K."/>
            <person name="Andreopoulos B."/>
            <person name="Lipzen A."/>
            <person name="Chen C."/>
            <person name="Yan M."/>
            <person name="Daum C."/>
            <person name="Ng V."/>
            <person name="Clum A."/>
            <person name="Steindorff A."/>
            <person name="Ohm R.A."/>
            <person name="Martin F."/>
            <person name="Silar P."/>
            <person name="Natvig D.O."/>
            <person name="Lalanne C."/>
            <person name="Gautier V."/>
            <person name="Ament-Velasquez S.L."/>
            <person name="Kruys A."/>
            <person name="Hutchinson M.I."/>
            <person name="Powell A.J."/>
            <person name="Barry K."/>
            <person name="Miller A.N."/>
            <person name="Grigoriev I.V."/>
            <person name="Debuchy R."/>
            <person name="Gladieux P."/>
            <person name="Hiltunen Thoren M."/>
            <person name="Johannesson H."/>
        </authorList>
    </citation>
    <scope>NUCLEOTIDE SEQUENCE</scope>
    <source>
        <strain evidence="1">CBS 232.78</strain>
    </source>
</reference>
<accession>A0AAE0NFW3</accession>
<organism evidence="1 2">
    <name type="scientific">Podospora didyma</name>
    <dbReference type="NCBI Taxonomy" id="330526"/>
    <lineage>
        <taxon>Eukaryota</taxon>
        <taxon>Fungi</taxon>
        <taxon>Dikarya</taxon>
        <taxon>Ascomycota</taxon>
        <taxon>Pezizomycotina</taxon>
        <taxon>Sordariomycetes</taxon>
        <taxon>Sordariomycetidae</taxon>
        <taxon>Sordariales</taxon>
        <taxon>Podosporaceae</taxon>
        <taxon>Podospora</taxon>
    </lineage>
</organism>
<gene>
    <name evidence="1" type="ORF">B0H63DRAFT_544869</name>
</gene>
<keyword evidence="2" id="KW-1185">Reference proteome</keyword>
<dbReference type="AlphaFoldDB" id="A0AAE0NFW3"/>
<evidence type="ECO:0000313" key="1">
    <source>
        <dbReference type="EMBL" id="KAK3380791.1"/>
    </source>
</evidence>
<sequence length="133" mass="15038">MLLKRIRPPRLGDNSCAVAFSLVDEFMGYAKRLDMKEAADVDLVEKAVHVLSGYFEHSFLALAIQAKLTGFVGLKLRDKDSRKPSKQGRPLLNYALRPRRVIGSDFPEHFRAEQEIADANMVKLLLERDANPN</sequence>
<reference evidence="1" key="2">
    <citation type="submission" date="2023-06" db="EMBL/GenBank/DDBJ databases">
        <authorList>
            <consortium name="Lawrence Berkeley National Laboratory"/>
            <person name="Haridas S."/>
            <person name="Hensen N."/>
            <person name="Bonometti L."/>
            <person name="Westerberg I."/>
            <person name="Brannstrom I.O."/>
            <person name="Guillou S."/>
            <person name="Cros-Aarteil S."/>
            <person name="Calhoun S."/>
            <person name="Kuo A."/>
            <person name="Mondo S."/>
            <person name="Pangilinan J."/>
            <person name="Riley R."/>
            <person name="LaButti K."/>
            <person name="Andreopoulos B."/>
            <person name="Lipzen A."/>
            <person name="Chen C."/>
            <person name="Yanf M."/>
            <person name="Daum C."/>
            <person name="Ng V."/>
            <person name="Clum A."/>
            <person name="Steindorff A."/>
            <person name="Ohm R."/>
            <person name="Martin F."/>
            <person name="Silar P."/>
            <person name="Natvig D."/>
            <person name="Lalanne C."/>
            <person name="Gautier V."/>
            <person name="Ament-velasquez S.L."/>
            <person name="Kruys A."/>
            <person name="Hutchinson M.I."/>
            <person name="Powell A.J."/>
            <person name="Barry K."/>
            <person name="Miller A.N."/>
            <person name="Grigoriev I.V."/>
            <person name="Debuchy R."/>
            <person name="Gladieux P."/>
            <person name="Thoren M.H."/>
            <person name="Johannesson H."/>
        </authorList>
    </citation>
    <scope>NUCLEOTIDE SEQUENCE</scope>
    <source>
        <strain evidence="1">CBS 232.78</strain>
    </source>
</reference>
<proteinExistence type="predicted"/>
<name>A0AAE0NFW3_9PEZI</name>
<dbReference type="EMBL" id="JAULSW010000005">
    <property type="protein sequence ID" value="KAK3380791.1"/>
    <property type="molecule type" value="Genomic_DNA"/>
</dbReference>
<comment type="caution">
    <text evidence="1">The sequence shown here is derived from an EMBL/GenBank/DDBJ whole genome shotgun (WGS) entry which is preliminary data.</text>
</comment>
<evidence type="ECO:0000313" key="2">
    <source>
        <dbReference type="Proteomes" id="UP001285441"/>
    </source>
</evidence>